<dbReference type="GO" id="GO:0015288">
    <property type="term" value="F:porin activity"/>
    <property type="evidence" value="ECO:0007669"/>
    <property type="project" value="TreeGrafter"/>
</dbReference>
<evidence type="ECO:0000256" key="2">
    <source>
        <dbReference type="ARBA" id="ARBA00007613"/>
    </source>
</evidence>
<dbReference type="PANTHER" id="PTHR30026:SF20">
    <property type="entry name" value="OUTER MEMBRANE PROTEIN TOLC"/>
    <property type="match status" value="1"/>
</dbReference>
<dbReference type="InterPro" id="IPR051906">
    <property type="entry name" value="TolC-like"/>
</dbReference>
<accession>A0A840UV91</accession>
<dbReference type="PANTHER" id="PTHR30026">
    <property type="entry name" value="OUTER MEMBRANE PROTEIN TOLC"/>
    <property type="match status" value="1"/>
</dbReference>
<dbReference type="Gene3D" id="1.20.1600.10">
    <property type="entry name" value="Outer membrane efflux proteins (OEP)"/>
    <property type="match status" value="1"/>
</dbReference>
<evidence type="ECO:0000313" key="9">
    <source>
        <dbReference type="Proteomes" id="UP000559117"/>
    </source>
</evidence>
<dbReference type="Pfam" id="PF02321">
    <property type="entry name" value="OEP"/>
    <property type="match status" value="2"/>
</dbReference>
<evidence type="ECO:0000256" key="6">
    <source>
        <dbReference type="ARBA" id="ARBA00023136"/>
    </source>
</evidence>
<comment type="subcellular location">
    <subcellularLocation>
        <location evidence="1">Cell outer membrane</location>
    </subcellularLocation>
</comment>
<dbReference type="GO" id="GO:1990281">
    <property type="term" value="C:efflux pump complex"/>
    <property type="evidence" value="ECO:0007669"/>
    <property type="project" value="TreeGrafter"/>
</dbReference>
<dbReference type="InterPro" id="IPR003423">
    <property type="entry name" value="OMP_efflux"/>
</dbReference>
<keyword evidence="7" id="KW-0998">Cell outer membrane</keyword>
<keyword evidence="4" id="KW-1134">Transmembrane beta strand</keyword>
<keyword evidence="3" id="KW-0813">Transport</keyword>
<sequence length="445" mass="49122">MKRNKNRWIKNLTALVLGGIMTVSLNTTVFARQMSLSESINEALANNHTIKEQEASLISARAVLGEARGNEGLTLTWEGTAYKADGHSYHDSGINRLYGNTIKATVPIYTGGKLENNKKSASLGVEIAQYNLDNEKQTIQYQTIEDYYAILNYINIKKVDETAVKQYSEHEKVAEAKYNAGVVAKTDLLTAQVNLANAKQALVTAENNVQVAITTFNTLIGQDILTDVEPADNYLTDTNYSKTLQECMDTAVQNRPDLLAAQRTVEQEQKAIAAAKAGYLPQVDFVAQKYISGNNVFDNDQYDQSIIGILADWTIFDSAVTHSQVKQAEAAYMKAQHTELALKDTVLSDVRQAYLSMEAARKNIETTKIAVVQAEEDNRIAVLRYQAGVGTNSDRLDAISNYATAQTNYNEALYTYTTSRASLEKAMGMPIMQNNSAVDDTKDSK</sequence>
<comment type="caution">
    <text evidence="8">The sequence shown here is derived from an EMBL/GenBank/DDBJ whole genome shotgun (WGS) entry which is preliminary data.</text>
</comment>
<proteinExistence type="inferred from homology"/>
<keyword evidence="6" id="KW-0472">Membrane</keyword>
<comment type="similarity">
    <text evidence="2">Belongs to the outer membrane factor (OMF) (TC 1.B.17) family.</text>
</comment>
<dbReference type="AlphaFoldDB" id="A0A840UV91"/>
<dbReference type="Proteomes" id="UP000559117">
    <property type="component" value="Unassembled WGS sequence"/>
</dbReference>
<keyword evidence="5" id="KW-0812">Transmembrane</keyword>
<dbReference type="SUPFAM" id="SSF56954">
    <property type="entry name" value="Outer membrane efflux proteins (OEP)"/>
    <property type="match status" value="1"/>
</dbReference>
<evidence type="ECO:0000256" key="7">
    <source>
        <dbReference type="ARBA" id="ARBA00023237"/>
    </source>
</evidence>
<evidence type="ECO:0000256" key="1">
    <source>
        <dbReference type="ARBA" id="ARBA00004442"/>
    </source>
</evidence>
<reference evidence="8 9" key="1">
    <citation type="submission" date="2020-08" db="EMBL/GenBank/DDBJ databases">
        <title>Genomic Encyclopedia of Type Strains, Phase IV (KMG-IV): sequencing the most valuable type-strain genomes for metagenomic binning, comparative biology and taxonomic classification.</title>
        <authorList>
            <person name="Goeker M."/>
        </authorList>
    </citation>
    <scope>NUCLEOTIDE SEQUENCE [LARGE SCALE GENOMIC DNA]</scope>
    <source>
        <strain evidence="8 9">DSM 24661</strain>
    </source>
</reference>
<evidence type="ECO:0000256" key="3">
    <source>
        <dbReference type="ARBA" id="ARBA00022448"/>
    </source>
</evidence>
<gene>
    <name evidence="8" type="ORF">HNR32_001513</name>
</gene>
<evidence type="ECO:0000256" key="4">
    <source>
        <dbReference type="ARBA" id="ARBA00022452"/>
    </source>
</evidence>
<evidence type="ECO:0000256" key="5">
    <source>
        <dbReference type="ARBA" id="ARBA00022692"/>
    </source>
</evidence>
<evidence type="ECO:0000313" key="8">
    <source>
        <dbReference type="EMBL" id="MBB5336365.1"/>
    </source>
</evidence>
<dbReference type="RefSeq" id="WP_183861236.1">
    <property type="nucleotide sequence ID" value="NZ_JACHFH010000016.1"/>
</dbReference>
<organism evidence="8 9">
    <name type="scientific">Pectinatus brassicae</name>
    <dbReference type="NCBI Taxonomy" id="862415"/>
    <lineage>
        <taxon>Bacteria</taxon>
        <taxon>Bacillati</taxon>
        <taxon>Bacillota</taxon>
        <taxon>Negativicutes</taxon>
        <taxon>Selenomonadales</taxon>
        <taxon>Selenomonadaceae</taxon>
        <taxon>Pectinatus</taxon>
    </lineage>
</organism>
<dbReference type="GO" id="GO:0009279">
    <property type="term" value="C:cell outer membrane"/>
    <property type="evidence" value="ECO:0007669"/>
    <property type="project" value="UniProtKB-SubCell"/>
</dbReference>
<dbReference type="GO" id="GO:0015562">
    <property type="term" value="F:efflux transmembrane transporter activity"/>
    <property type="evidence" value="ECO:0007669"/>
    <property type="project" value="InterPro"/>
</dbReference>
<dbReference type="EMBL" id="JACHFH010000016">
    <property type="protein sequence ID" value="MBB5336365.1"/>
    <property type="molecule type" value="Genomic_DNA"/>
</dbReference>
<name>A0A840UV91_9FIRM</name>
<protein>
    <submittedName>
        <fullName evidence="8">Outer membrane protein TolC</fullName>
    </submittedName>
</protein>
<keyword evidence="9" id="KW-1185">Reference proteome</keyword>